<dbReference type="Pfam" id="PF03780">
    <property type="entry name" value="Asp23"/>
    <property type="match status" value="1"/>
</dbReference>
<name>Q9X285_THEMA</name>
<sequence length="121" mass="14049">MAEEYKNIEISDGVIKEIAIRSIEEFLGDVSSKVIKKIRKSLDVTRNPDDSLVIEFKIDVPYGEPIPEYVSKLTEKVKHDVEMMTSMKVESINVTVENVFEKEEELEEEPEEIKEDEEKKE</sequence>
<dbReference type="KEGG" id="tma:TM1764"/>
<evidence type="ECO:0000313" key="4">
    <source>
        <dbReference type="Proteomes" id="UP000008183"/>
    </source>
</evidence>
<dbReference type="SMR" id="Q9X285"/>
<keyword evidence="4" id="KW-1185">Reference proteome</keyword>
<dbReference type="PIR" id="C72212">
    <property type="entry name" value="C72212"/>
</dbReference>
<feature type="compositionally biased region" description="Acidic residues" evidence="2">
    <location>
        <begin position="102"/>
        <end position="115"/>
    </location>
</feature>
<dbReference type="PaxDb" id="243274-THEMA_05405"/>
<evidence type="ECO:0000256" key="1">
    <source>
        <dbReference type="ARBA" id="ARBA00005721"/>
    </source>
</evidence>
<dbReference type="EMBL" id="AE000512">
    <property type="protein sequence ID" value="AAD36828.1"/>
    <property type="molecule type" value="Genomic_DNA"/>
</dbReference>
<dbReference type="PATRIC" id="fig|243274.17.peg.1773"/>
<accession>Q9X285</accession>
<dbReference type="KEGG" id="tmi:THEMA_05405"/>
<dbReference type="OrthoDB" id="37753at2"/>
<dbReference type="RefSeq" id="WP_004082310.1">
    <property type="nucleotide sequence ID" value="NC_000853.1"/>
</dbReference>
<gene>
    <name evidence="3" type="ordered locus">TM_1764</name>
</gene>
<dbReference type="PANTHER" id="PTHR34297:SF2">
    <property type="entry name" value="ASP23_GLS24 FAMILY ENVELOPE STRESS RESPONSE PROTEIN"/>
    <property type="match status" value="1"/>
</dbReference>
<proteinExistence type="inferred from homology"/>
<dbReference type="EnsemblBacteria" id="AAD36828">
    <property type="protein sequence ID" value="AAD36828"/>
    <property type="gene ID" value="TM_1764"/>
</dbReference>
<dbReference type="KEGG" id="tmm:Tmari_1773"/>
<feature type="region of interest" description="Disordered" evidence="2">
    <location>
        <begin position="100"/>
        <end position="121"/>
    </location>
</feature>
<dbReference type="AlphaFoldDB" id="Q9X285"/>
<dbReference type="KEGG" id="tmw:THMA_1808"/>
<reference evidence="3 4" key="1">
    <citation type="journal article" date="1999" name="Nature">
        <title>Evidence for lateral gene transfer between Archaea and Bacteria from genome sequence of Thermotoga maritima.</title>
        <authorList>
            <person name="Nelson K.E."/>
            <person name="Clayton R.A."/>
            <person name="Gill S.R."/>
            <person name="Gwinn M.L."/>
            <person name="Dodson R.J."/>
            <person name="Haft D.H."/>
            <person name="Hickey E.K."/>
            <person name="Peterson J.D."/>
            <person name="Nelson W.C."/>
            <person name="Ketchum K.A."/>
            <person name="McDonald L."/>
            <person name="Utterback T.R."/>
            <person name="Malek J.A."/>
            <person name="Linher K.D."/>
            <person name="Garrett M.M."/>
            <person name="Stewart A.M."/>
            <person name="Cotton M.D."/>
            <person name="Pratt M.S."/>
            <person name="Phillips C.A."/>
            <person name="Richardson D."/>
            <person name="Heidelberg J."/>
            <person name="Sutton G.G."/>
            <person name="Fleischmann R.D."/>
            <person name="White O."/>
            <person name="Salzberg S.L."/>
            <person name="Smith H.O."/>
            <person name="Venter J.C."/>
            <person name="Fraser C.M."/>
        </authorList>
    </citation>
    <scope>NUCLEOTIDE SEQUENCE [LARGE SCALE GENOMIC DNA]</scope>
    <source>
        <strain evidence="4">ATCC 43589 / DSM 3109 / JCM 10099 / NBRC 100826 / MSB8</strain>
    </source>
</reference>
<dbReference type="Proteomes" id="UP000008183">
    <property type="component" value="Chromosome"/>
</dbReference>
<dbReference type="PANTHER" id="PTHR34297">
    <property type="entry name" value="HYPOTHETICAL CYTOSOLIC PROTEIN-RELATED"/>
    <property type="match status" value="1"/>
</dbReference>
<evidence type="ECO:0000256" key="2">
    <source>
        <dbReference type="SAM" id="MobiDB-lite"/>
    </source>
</evidence>
<accession>G4FGF1</accession>
<organism evidence="3 4">
    <name type="scientific">Thermotoga maritima (strain ATCC 43589 / DSM 3109 / JCM 10099 / NBRC 100826 / MSB8)</name>
    <dbReference type="NCBI Taxonomy" id="243274"/>
    <lineage>
        <taxon>Bacteria</taxon>
        <taxon>Thermotogati</taxon>
        <taxon>Thermotogota</taxon>
        <taxon>Thermotogae</taxon>
        <taxon>Thermotogales</taxon>
        <taxon>Thermotogaceae</taxon>
        <taxon>Thermotoga</taxon>
    </lineage>
</organism>
<protein>
    <recommendedName>
        <fullName evidence="5">Asp23/Gls24 family envelope stress response protein</fullName>
    </recommendedName>
</protein>
<comment type="similarity">
    <text evidence="1">Belongs to the asp23 family.</text>
</comment>
<evidence type="ECO:0008006" key="5">
    <source>
        <dbReference type="Google" id="ProtNLM"/>
    </source>
</evidence>
<dbReference type="InterPro" id="IPR005531">
    <property type="entry name" value="Asp23"/>
</dbReference>
<evidence type="ECO:0000313" key="3">
    <source>
        <dbReference type="EMBL" id="AAD36828.1"/>
    </source>
</evidence>
<dbReference type="InParanoid" id="Q9X285"/>